<reference evidence="1 2" key="1">
    <citation type="submission" date="2007-03" db="EMBL/GenBank/DDBJ databases">
        <title>Complete sequence of Shewanella loihica PV-4.</title>
        <authorList>
            <consortium name="US DOE Joint Genome Institute"/>
            <person name="Copeland A."/>
            <person name="Lucas S."/>
            <person name="Lapidus A."/>
            <person name="Barry K."/>
            <person name="Detter J.C."/>
            <person name="Glavina del Rio T."/>
            <person name="Hammon N."/>
            <person name="Israni S."/>
            <person name="Dalin E."/>
            <person name="Tice H."/>
            <person name="Pitluck S."/>
            <person name="Chain P."/>
            <person name="Malfatti S."/>
            <person name="Shin M."/>
            <person name="Vergez L."/>
            <person name="Schmutz J."/>
            <person name="Larimer F."/>
            <person name="Land M."/>
            <person name="Hauser L."/>
            <person name="Kyrpides N."/>
            <person name="Mikhailova N."/>
            <person name="Romine M.F."/>
            <person name="Serres G."/>
            <person name="Fredrickson J."/>
            <person name="Tiedje J."/>
            <person name="Richardson P."/>
        </authorList>
    </citation>
    <scope>NUCLEOTIDE SEQUENCE [LARGE SCALE GENOMIC DNA]</scope>
    <source>
        <strain evidence="2">ATCC BAA-1088 / PV-4</strain>
    </source>
</reference>
<dbReference type="Proteomes" id="UP000001558">
    <property type="component" value="Chromosome"/>
</dbReference>
<dbReference type="eggNOG" id="COG1240">
    <property type="taxonomic scope" value="Bacteria"/>
</dbReference>
<dbReference type="KEGG" id="slo:Shew_1643"/>
<dbReference type="EMBL" id="CP000606">
    <property type="protein sequence ID" value="ABO23510.1"/>
    <property type="molecule type" value="Genomic_DNA"/>
</dbReference>
<dbReference type="HOGENOM" id="CLU_350176_0_0_6"/>
<dbReference type="RefSeq" id="WP_011865442.1">
    <property type="nucleotide sequence ID" value="NC_009092.1"/>
</dbReference>
<dbReference type="STRING" id="323850.Shew_1643"/>
<protein>
    <recommendedName>
        <fullName evidence="3">DUF11 domain-containing protein</fullName>
    </recommendedName>
</protein>
<organism evidence="1 2">
    <name type="scientific">Shewanella loihica (strain ATCC BAA-1088 / PV-4)</name>
    <dbReference type="NCBI Taxonomy" id="323850"/>
    <lineage>
        <taxon>Bacteria</taxon>
        <taxon>Pseudomonadati</taxon>
        <taxon>Pseudomonadota</taxon>
        <taxon>Gammaproteobacteria</taxon>
        <taxon>Alteromonadales</taxon>
        <taxon>Shewanellaceae</taxon>
        <taxon>Shewanella</taxon>
    </lineage>
</organism>
<sequence precursor="true">MKRFKCNRLVRALGIVLISGASLYGATITTANASFFPQKMDQACMAEQAGFNLNCTANDVRVSKVDNIRDPNDPNAKVECNLGDEVTFIADVTITTTANERYDYSVYLPEGNWSAQDANPNNECSILLGRTDGPGVDLEEGLDACADISKAAGYNPTHVYADEEITLFCRDDDNSGKAEFNYCMAWHNKTGEDCSEDDPAAPGTPSKCRCDSFDIDVFIKPNAPTITKELIGTDTHTEPGGTYTFKLSFDNPNAYTSLFITDLYDKVDEGADGSYETMLDLWNGVGAAGAADGVYLTASNCSQPANGGEIVPSGSYSCQFTVTIVDRDLPDDQSPELYNDIIKLALIDKNNDPVVDGGSCAAIGGVDGDHCSNVLQVNVTNLPPSITVDKSAVPDQVPESGAWVTYTVRVDNTAADYDSPLTLTYLNDDKFGDLNGQGTCATGGTIAFGGYYECSFDKFISGTGAGSHTNTATAKAVDDENTEAMNADSATVIINDIPSMITLEKTANPTSVLETGDNPDIYRDVDFTFWFSVDDQVGGQNTVDSVTFATLTDDIFGVLTGDCMVDMKNGAPIADTPLAGFVLLPGENASCTITLQIQGYRTDVHTNVATIDGTDEDGQAVSDSDDATVTFTPAAPAVDMDFAATMLVVLGMHNADVNNANLTKLTIGILDVFAEPDTAGFKIINGGGMYNGTSYGACGFNHLFGYTGSGTEDYECAFTIELKPGLENTDPIAFLEDVVVELTNSQNDKSTADVSIQVGAIE</sequence>
<dbReference type="AlphaFoldDB" id="A3QDG2"/>
<evidence type="ECO:0000313" key="2">
    <source>
        <dbReference type="Proteomes" id="UP000001558"/>
    </source>
</evidence>
<dbReference type="OrthoDB" id="5727191at2"/>
<keyword evidence="2" id="KW-1185">Reference proteome</keyword>
<gene>
    <name evidence="1" type="ordered locus">Shew_1643</name>
</gene>
<evidence type="ECO:0008006" key="3">
    <source>
        <dbReference type="Google" id="ProtNLM"/>
    </source>
</evidence>
<evidence type="ECO:0000313" key="1">
    <source>
        <dbReference type="EMBL" id="ABO23510.1"/>
    </source>
</evidence>
<accession>A3QDG2</accession>
<name>A3QDG2_SHELP</name>
<proteinExistence type="predicted"/>